<organism evidence="2 3">
    <name type="scientific">Scylla paramamosain</name>
    <name type="common">Mud crab</name>
    <dbReference type="NCBI Taxonomy" id="85552"/>
    <lineage>
        <taxon>Eukaryota</taxon>
        <taxon>Metazoa</taxon>
        <taxon>Ecdysozoa</taxon>
        <taxon>Arthropoda</taxon>
        <taxon>Crustacea</taxon>
        <taxon>Multicrustacea</taxon>
        <taxon>Malacostraca</taxon>
        <taxon>Eumalacostraca</taxon>
        <taxon>Eucarida</taxon>
        <taxon>Decapoda</taxon>
        <taxon>Pleocyemata</taxon>
        <taxon>Brachyura</taxon>
        <taxon>Eubrachyura</taxon>
        <taxon>Portunoidea</taxon>
        <taxon>Portunidae</taxon>
        <taxon>Portuninae</taxon>
        <taxon>Scylla</taxon>
    </lineage>
</organism>
<gene>
    <name evidence="2" type="ORF">O3P69_010382</name>
</gene>
<dbReference type="AlphaFoldDB" id="A0AAW0TU22"/>
<evidence type="ECO:0000313" key="3">
    <source>
        <dbReference type="Proteomes" id="UP001487740"/>
    </source>
</evidence>
<dbReference type="Proteomes" id="UP001487740">
    <property type="component" value="Unassembled WGS sequence"/>
</dbReference>
<feature type="coiled-coil region" evidence="1">
    <location>
        <begin position="145"/>
        <end position="172"/>
    </location>
</feature>
<keyword evidence="1" id="KW-0175">Coiled coil</keyword>
<proteinExistence type="predicted"/>
<dbReference type="EMBL" id="JARAKH010000025">
    <property type="protein sequence ID" value="KAK8390638.1"/>
    <property type="molecule type" value="Genomic_DNA"/>
</dbReference>
<evidence type="ECO:0000256" key="1">
    <source>
        <dbReference type="SAM" id="Coils"/>
    </source>
</evidence>
<protein>
    <submittedName>
        <fullName evidence="2">Uncharacterized protein</fullName>
    </submittedName>
</protein>
<sequence>MSRDVSFQRTPSPLLPIHSRNLSLSEGSCKRQLLCVVRDVVVCIKTEEKKKWLETNTFDKLTEEGQREFFSHLNNGKEVNEDICDMDPKNLTQDSKKYQFWLQCERGVFSKYFKVIKKITDVDYGFLEIKYFDSFKTAENKQKYLSDMQANTKETETLIKKLQEEIKDQLDTCFGKFRTKLEEELAR</sequence>
<comment type="caution">
    <text evidence="2">The sequence shown here is derived from an EMBL/GenBank/DDBJ whole genome shotgun (WGS) entry which is preliminary data.</text>
</comment>
<keyword evidence="3" id="KW-1185">Reference proteome</keyword>
<evidence type="ECO:0000313" key="2">
    <source>
        <dbReference type="EMBL" id="KAK8390638.1"/>
    </source>
</evidence>
<reference evidence="2 3" key="1">
    <citation type="submission" date="2023-03" db="EMBL/GenBank/DDBJ databases">
        <title>High-quality genome of Scylla paramamosain provides insights in environmental adaptation.</title>
        <authorList>
            <person name="Zhang L."/>
        </authorList>
    </citation>
    <scope>NUCLEOTIDE SEQUENCE [LARGE SCALE GENOMIC DNA]</scope>
    <source>
        <strain evidence="2">LZ_2023a</strain>
        <tissue evidence="2">Muscle</tissue>
    </source>
</reference>
<name>A0AAW0TU22_SCYPA</name>
<accession>A0AAW0TU22</accession>